<dbReference type="EMBL" id="CAOJ01006074">
    <property type="protein sequence ID" value="CCO30205.1"/>
    <property type="molecule type" value="Genomic_DNA"/>
</dbReference>
<dbReference type="SUPFAM" id="SSF52091">
    <property type="entry name" value="SpoIIaa-like"/>
    <property type="match status" value="1"/>
</dbReference>
<evidence type="ECO:0000259" key="1">
    <source>
        <dbReference type="PROSITE" id="PS50801"/>
    </source>
</evidence>
<comment type="caution">
    <text evidence="2">The sequence shown here is derived from an EMBL/GenBank/DDBJ whole genome shotgun (WGS) entry which is preliminary data.</text>
</comment>
<dbReference type="CDD" id="cd07042">
    <property type="entry name" value="STAS_SulP_like_sulfate_transporter"/>
    <property type="match status" value="1"/>
</dbReference>
<accession>M5BUN4</accession>
<proteinExistence type="predicted"/>
<evidence type="ECO:0000313" key="2">
    <source>
        <dbReference type="EMBL" id="CCO30205.1"/>
    </source>
</evidence>
<dbReference type="Pfam" id="PF01740">
    <property type="entry name" value="STAS"/>
    <property type="match status" value="1"/>
</dbReference>
<dbReference type="PROSITE" id="PS50801">
    <property type="entry name" value="STAS"/>
    <property type="match status" value="1"/>
</dbReference>
<reference evidence="2 3" key="1">
    <citation type="journal article" date="2013" name="J. Biotechnol.">
        <title>Establishment and interpretation of the genome sequence of the phytopathogenic fungus Rhizoctonia solani AG1-IB isolate 7/3/14.</title>
        <authorList>
            <person name="Wibberg D.W."/>
            <person name="Jelonek L.J."/>
            <person name="Rupp O.R."/>
            <person name="Hennig M.H."/>
            <person name="Eikmeyer F.E."/>
            <person name="Goesmann A.G."/>
            <person name="Hartmann A.H."/>
            <person name="Borriss R.B."/>
            <person name="Grosch R.G."/>
            <person name="Puehler A.P."/>
            <person name="Schlueter A.S."/>
        </authorList>
    </citation>
    <scope>NUCLEOTIDE SEQUENCE [LARGE SCALE GENOMIC DNA]</scope>
    <source>
        <strain evidence="3">AG1-IB / isolate 7/3/14</strain>
    </source>
</reference>
<evidence type="ECO:0000313" key="3">
    <source>
        <dbReference type="Proteomes" id="UP000012065"/>
    </source>
</evidence>
<sequence length="74" mass="8680">MSDVETIDANAVHIFKELVEQYRERGVRTFFAHLRQEQREKFEKAEIIEIVGEDHIMETVADAMTVIERENSLS</sequence>
<dbReference type="AlphaFoldDB" id="M5BUN4"/>
<gene>
    <name evidence="2" type="ORF">BN14_04229</name>
</gene>
<dbReference type="Proteomes" id="UP000012065">
    <property type="component" value="Unassembled WGS sequence"/>
</dbReference>
<feature type="domain" description="STAS" evidence="1">
    <location>
        <begin position="1"/>
        <end position="67"/>
    </location>
</feature>
<protein>
    <recommendedName>
        <fullName evidence="1">STAS domain-containing protein</fullName>
    </recommendedName>
</protein>
<dbReference type="Gene3D" id="3.30.750.24">
    <property type="entry name" value="STAS domain"/>
    <property type="match status" value="1"/>
</dbReference>
<organism evidence="2 3">
    <name type="scientific">Thanatephorus cucumeris (strain AG1-IB / isolate 7/3/14)</name>
    <name type="common">Lettuce bottom rot fungus</name>
    <name type="synonym">Rhizoctonia solani</name>
    <dbReference type="NCBI Taxonomy" id="1108050"/>
    <lineage>
        <taxon>Eukaryota</taxon>
        <taxon>Fungi</taxon>
        <taxon>Dikarya</taxon>
        <taxon>Basidiomycota</taxon>
        <taxon>Agaricomycotina</taxon>
        <taxon>Agaricomycetes</taxon>
        <taxon>Cantharellales</taxon>
        <taxon>Ceratobasidiaceae</taxon>
        <taxon>Rhizoctonia</taxon>
        <taxon>Rhizoctonia solani AG-1</taxon>
    </lineage>
</organism>
<dbReference type="InterPro" id="IPR002645">
    <property type="entry name" value="STAS_dom"/>
</dbReference>
<dbReference type="HOGENOM" id="CLU_2689529_0_0_1"/>
<name>M5BUN4_THACB</name>
<dbReference type="InterPro" id="IPR036513">
    <property type="entry name" value="STAS_dom_sf"/>
</dbReference>